<feature type="domain" description="DUF4097" evidence="3">
    <location>
        <begin position="78"/>
        <end position="236"/>
    </location>
</feature>
<dbReference type="Pfam" id="PF13349">
    <property type="entry name" value="DUF4097"/>
    <property type="match status" value="1"/>
</dbReference>
<dbReference type="InterPro" id="IPR025164">
    <property type="entry name" value="Toastrack_DUF4097"/>
</dbReference>
<keyword evidence="2" id="KW-0732">Signal</keyword>
<dbReference type="RefSeq" id="WP_251582532.1">
    <property type="nucleotide sequence ID" value="NZ_JBHTKX010000001.1"/>
</dbReference>
<evidence type="ECO:0000313" key="4">
    <source>
        <dbReference type="EMBL" id="MFD1129573.1"/>
    </source>
</evidence>
<evidence type="ECO:0000256" key="2">
    <source>
        <dbReference type="SAM" id="SignalP"/>
    </source>
</evidence>
<feature type="compositionally biased region" description="Basic and acidic residues" evidence="1">
    <location>
        <begin position="49"/>
        <end position="62"/>
    </location>
</feature>
<dbReference type="EMBL" id="JBHTKX010000001">
    <property type="protein sequence ID" value="MFD1129573.1"/>
    <property type="molecule type" value="Genomic_DNA"/>
</dbReference>
<evidence type="ECO:0000313" key="5">
    <source>
        <dbReference type="Proteomes" id="UP001597169"/>
    </source>
</evidence>
<proteinExistence type="predicted"/>
<evidence type="ECO:0000256" key="1">
    <source>
        <dbReference type="SAM" id="MobiDB-lite"/>
    </source>
</evidence>
<dbReference type="PROSITE" id="PS51257">
    <property type="entry name" value="PROKAR_LIPOPROTEIN"/>
    <property type="match status" value="1"/>
</dbReference>
<accession>A0ABW3PSZ2</accession>
<sequence length="271" mass="29762">MKKPWSIILSMTAALALTSCGNDPSYQTGNTTTVEQQAILGQSPTSASEQKRSGSDNVDKPQHITQTQEIEATDIRSIRIAEGYEGNIFIKMESNAERITATLNVEQWSHEEQPLLFVNTVDQTLTTGIRYPEGTTSEQVNHTNGNVAAQESATLSITVPEKLYEEISLTTRSGYITAEHMNAAFMEVKTGAGNLDLKQVNAEKFAGETGVGDVLFKISHPEHYKFRANTGNGKVEMLGEVYEDHSRLIAKGNGFNETQLVTSKGNVRVYE</sequence>
<comment type="caution">
    <text evidence="4">The sequence shown here is derived from an EMBL/GenBank/DDBJ whole genome shotgun (WGS) entry which is preliminary data.</text>
</comment>
<feature type="chain" id="PRO_5045851023" evidence="2">
    <location>
        <begin position="22"/>
        <end position="271"/>
    </location>
</feature>
<reference evidence="5" key="1">
    <citation type="journal article" date="2019" name="Int. J. Syst. Evol. Microbiol.">
        <title>The Global Catalogue of Microorganisms (GCM) 10K type strain sequencing project: providing services to taxonomists for standard genome sequencing and annotation.</title>
        <authorList>
            <consortium name="The Broad Institute Genomics Platform"/>
            <consortium name="The Broad Institute Genome Sequencing Center for Infectious Disease"/>
            <person name="Wu L."/>
            <person name="Ma J."/>
        </authorList>
    </citation>
    <scope>NUCLEOTIDE SEQUENCE [LARGE SCALE GENOMIC DNA]</scope>
    <source>
        <strain evidence="5">CCUG 53519</strain>
    </source>
</reference>
<feature type="signal peptide" evidence="2">
    <location>
        <begin position="1"/>
        <end position="21"/>
    </location>
</feature>
<evidence type="ECO:0000259" key="3">
    <source>
        <dbReference type="Pfam" id="PF13349"/>
    </source>
</evidence>
<protein>
    <submittedName>
        <fullName evidence="4">DUF4097 family beta strand repeat-containing protein</fullName>
    </submittedName>
</protein>
<organism evidence="4 5">
    <name type="scientific">Paenibacillus provencensis</name>
    <dbReference type="NCBI Taxonomy" id="441151"/>
    <lineage>
        <taxon>Bacteria</taxon>
        <taxon>Bacillati</taxon>
        <taxon>Bacillota</taxon>
        <taxon>Bacilli</taxon>
        <taxon>Bacillales</taxon>
        <taxon>Paenibacillaceae</taxon>
        <taxon>Paenibacillus</taxon>
    </lineage>
</organism>
<keyword evidence="5" id="KW-1185">Reference proteome</keyword>
<feature type="region of interest" description="Disordered" evidence="1">
    <location>
        <begin position="41"/>
        <end position="63"/>
    </location>
</feature>
<name>A0ABW3PSZ2_9BACL</name>
<gene>
    <name evidence="4" type="ORF">ACFQ3J_15475</name>
</gene>
<dbReference type="Proteomes" id="UP001597169">
    <property type="component" value="Unassembled WGS sequence"/>
</dbReference>